<evidence type="ECO:0000313" key="1">
    <source>
        <dbReference type="EMBL" id="SVA98343.1"/>
    </source>
</evidence>
<reference evidence="1" key="1">
    <citation type="submission" date="2018-05" db="EMBL/GenBank/DDBJ databases">
        <authorList>
            <person name="Lanie J.A."/>
            <person name="Ng W.-L."/>
            <person name="Kazmierczak K.M."/>
            <person name="Andrzejewski T.M."/>
            <person name="Davidsen T.M."/>
            <person name="Wayne K.J."/>
            <person name="Tettelin H."/>
            <person name="Glass J.I."/>
            <person name="Rusch D."/>
            <person name="Podicherti R."/>
            <person name="Tsui H.-C.T."/>
            <person name="Winkler M.E."/>
        </authorList>
    </citation>
    <scope>NUCLEOTIDE SEQUENCE</scope>
</reference>
<dbReference type="EMBL" id="UINC01024534">
    <property type="protein sequence ID" value="SVA98343.1"/>
    <property type="molecule type" value="Genomic_DNA"/>
</dbReference>
<organism evidence="1">
    <name type="scientific">marine metagenome</name>
    <dbReference type="NCBI Taxonomy" id="408172"/>
    <lineage>
        <taxon>unclassified sequences</taxon>
        <taxon>metagenomes</taxon>
        <taxon>ecological metagenomes</taxon>
    </lineage>
</organism>
<gene>
    <name evidence="1" type="ORF">METZ01_LOCUS151197</name>
</gene>
<sequence length="73" mass="8434">MSNKKKKNKKQSITENHFQEKSLSTIGEAFRELDSDMAIRLKALQGIESPAEWAMEVIFDLFPYAWKDTELLG</sequence>
<accession>A0A382ABN1</accession>
<proteinExistence type="predicted"/>
<dbReference type="AlphaFoldDB" id="A0A382ABN1"/>
<feature type="non-terminal residue" evidence="1">
    <location>
        <position position="73"/>
    </location>
</feature>
<name>A0A382ABN1_9ZZZZ</name>
<protein>
    <submittedName>
        <fullName evidence="1">Uncharacterized protein</fullName>
    </submittedName>
</protein>